<dbReference type="PANTHER" id="PTHR12822:SF2">
    <property type="entry name" value="PROTEIN YIPF"/>
    <property type="match status" value="1"/>
</dbReference>
<evidence type="ECO:0000313" key="10">
    <source>
        <dbReference type="Proteomes" id="UP000027195"/>
    </source>
</evidence>
<feature type="transmembrane region" description="Helical" evidence="6">
    <location>
        <begin position="235"/>
        <end position="253"/>
    </location>
</feature>
<feature type="domain" description="Yip1" evidence="8">
    <location>
        <begin position="127"/>
        <end position="278"/>
    </location>
</feature>
<feature type="region of interest" description="Disordered" evidence="7">
    <location>
        <begin position="1"/>
        <end position="40"/>
    </location>
</feature>
<dbReference type="GO" id="GO:0000139">
    <property type="term" value="C:Golgi membrane"/>
    <property type="evidence" value="ECO:0007669"/>
    <property type="project" value="UniProtKB-SubCell"/>
</dbReference>
<evidence type="ECO:0000256" key="4">
    <source>
        <dbReference type="ARBA" id="ARBA00022989"/>
    </source>
</evidence>
<evidence type="ECO:0000256" key="7">
    <source>
        <dbReference type="SAM" id="MobiDB-lite"/>
    </source>
</evidence>
<dbReference type="Proteomes" id="UP000027195">
    <property type="component" value="Unassembled WGS sequence"/>
</dbReference>
<dbReference type="InParanoid" id="A0A067MS46"/>
<accession>A0A067MS46</accession>
<evidence type="ECO:0000256" key="5">
    <source>
        <dbReference type="ARBA" id="ARBA00023136"/>
    </source>
</evidence>
<dbReference type="STRING" id="930990.A0A067MS46"/>
<feature type="transmembrane region" description="Helical" evidence="6">
    <location>
        <begin position="265"/>
        <end position="292"/>
    </location>
</feature>
<dbReference type="InterPro" id="IPR039765">
    <property type="entry name" value="Yip5/YIPF1/YIPF2"/>
</dbReference>
<organism evidence="9 10">
    <name type="scientific">Botryobasidium botryosum (strain FD-172 SS1)</name>
    <dbReference type="NCBI Taxonomy" id="930990"/>
    <lineage>
        <taxon>Eukaryota</taxon>
        <taxon>Fungi</taxon>
        <taxon>Dikarya</taxon>
        <taxon>Basidiomycota</taxon>
        <taxon>Agaricomycotina</taxon>
        <taxon>Agaricomycetes</taxon>
        <taxon>Cantharellales</taxon>
        <taxon>Botryobasidiaceae</taxon>
        <taxon>Botryobasidium</taxon>
    </lineage>
</organism>
<sequence>MSLAANTSDESRVNNPQQTTSPPTSTSEHGSTAAHRMSYQPLEVDEANSLEFKWTESAQPAHGGETAAPGGTSRSGYLRSDQTPQGNAGFWTIEYYQQYFDVDTKTVLSRCYHTLLPREDYINVTLESRPDLYGPFWTLTTVIFALFVFSSLAHSLSSYLSDKPYDYDFKLLSVAVGVVYAYGIGVPVGLWGILRWLGVNEWGLLDSVALWGYGMTVWIPVSLLCIAPIPMLRWSLVGAASLLSGFFLLRNVYPVLASAEAKSARLLVIVIAALHLAVALTFKVLFFSYYIVKEVGTPDPIPAA</sequence>
<evidence type="ECO:0000256" key="2">
    <source>
        <dbReference type="ARBA" id="ARBA00010596"/>
    </source>
</evidence>
<evidence type="ECO:0000256" key="6">
    <source>
        <dbReference type="RuleBase" id="RU361264"/>
    </source>
</evidence>
<comment type="subcellular location">
    <subcellularLocation>
        <location evidence="6">Golgi apparatus membrane</location>
        <topology evidence="6">Multi-pass membrane protein</topology>
    </subcellularLocation>
    <subcellularLocation>
        <location evidence="1">Membrane</location>
        <topology evidence="1">Multi-pass membrane protein</topology>
    </subcellularLocation>
</comment>
<reference evidence="10" key="1">
    <citation type="journal article" date="2014" name="Proc. Natl. Acad. Sci. U.S.A.">
        <title>Extensive sampling of basidiomycete genomes demonstrates inadequacy of the white-rot/brown-rot paradigm for wood decay fungi.</title>
        <authorList>
            <person name="Riley R."/>
            <person name="Salamov A.A."/>
            <person name="Brown D.W."/>
            <person name="Nagy L.G."/>
            <person name="Floudas D."/>
            <person name="Held B.W."/>
            <person name="Levasseur A."/>
            <person name="Lombard V."/>
            <person name="Morin E."/>
            <person name="Otillar R."/>
            <person name="Lindquist E.A."/>
            <person name="Sun H."/>
            <person name="LaButti K.M."/>
            <person name="Schmutz J."/>
            <person name="Jabbour D."/>
            <person name="Luo H."/>
            <person name="Baker S.E."/>
            <person name="Pisabarro A.G."/>
            <person name="Walton J.D."/>
            <person name="Blanchette R.A."/>
            <person name="Henrissat B."/>
            <person name="Martin F."/>
            <person name="Cullen D."/>
            <person name="Hibbett D.S."/>
            <person name="Grigoriev I.V."/>
        </authorList>
    </citation>
    <scope>NUCLEOTIDE SEQUENCE [LARGE SCALE GENOMIC DNA]</scope>
    <source>
        <strain evidence="10">FD-172 SS1</strain>
    </source>
</reference>
<proteinExistence type="inferred from homology"/>
<feature type="compositionally biased region" description="Low complexity" evidence="7">
    <location>
        <begin position="16"/>
        <end position="27"/>
    </location>
</feature>
<gene>
    <name evidence="9" type="ORF">BOTBODRAFT_171259</name>
</gene>
<dbReference type="InterPro" id="IPR006977">
    <property type="entry name" value="Yip1_dom"/>
</dbReference>
<keyword evidence="5 6" id="KW-0472">Membrane</keyword>
<dbReference type="GO" id="GO:0031267">
    <property type="term" value="F:small GTPase binding"/>
    <property type="evidence" value="ECO:0007669"/>
    <property type="project" value="InterPro"/>
</dbReference>
<keyword evidence="10" id="KW-1185">Reference proteome</keyword>
<dbReference type="GO" id="GO:0016192">
    <property type="term" value="P:vesicle-mediated transport"/>
    <property type="evidence" value="ECO:0007669"/>
    <property type="project" value="InterPro"/>
</dbReference>
<evidence type="ECO:0000259" key="8">
    <source>
        <dbReference type="Pfam" id="PF04893"/>
    </source>
</evidence>
<feature type="region of interest" description="Disordered" evidence="7">
    <location>
        <begin position="57"/>
        <end position="79"/>
    </location>
</feature>
<feature type="transmembrane region" description="Helical" evidence="6">
    <location>
        <begin position="132"/>
        <end position="152"/>
    </location>
</feature>
<keyword evidence="4 6" id="KW-1133">Transmembrane helix</keyword>
<evidence type="ECO:0000256" key="1">
    <source>
        <dbReference type="ARBA" id="ARBA00004141"/>
    </source>
</evidence>
<dbReference type="AlphaFoldDB" id="A0A067MS46"/>
<keyword evidence="3 6" id="KW-0812">Transmembrane</keyword>
<dbReference type="PANTHER" id="PTHR12822">
    <property type="entry name" value="PROTEIN YIPF"/>
    <property type="match status" value="1"/>
</dbReference>
<dbReference type="Pfam" id="PF04893">
    <property type="entry name" value="Yip1"/>
    <property type="match status" value="1"/>
</dbReference>
<feature type="transmembrane region" description="Helical" evidence="6">
    <location>
        <begin position="208"/>
        <end position="229"/>
    </location>
</feature>
<feature type="transmembrane region" description="Helical" evidence="6">
    <location>
        <begin position="172"/>
        <end position="196"/>
    </location>
</feature>
<evidence type="ECO:0000313" key="9">
    <source>
        <dbReference type="EMBL" id="KDQ18414.1"/>
    </source>
</evidence>
<dbReference type="HOGENOM" id="CLU_059606_2_1_1"/>
<dbReference type="EMBL" id="KL198021">
    <property type="protein sequence ID" value="KDQ18414.1"/>
    <property type="molecule type" value="Genomic_DNA"/>
</dbReference>
<name>A0A067MS46_BOTB1</name>
<comment type="similarity">
    <text evidence="2 6">Belongs to the YIP1 family.</text>
</comment>
<dbReference type="FunCoup" id="A0A067MS46">
    <property type="interactions" value="243"/>
</dbReference>
<protein>
    <recommendedName>
        <fullName evidence="6">Protein YIP</fullName>
    </recommendedName>
</protein>
<dbReference type="OrthoDB" id="10256463at2759"/>
<evidence type="ECO:0000256" key="3">
    <source>
        <dbReference type="ARBA" id="ARBA00022692"/>
    </source>
</evidence>